<dbReference type="SUPFAM" id="SSF51658">
    <property type="entry name" value="Xylose isomerase-like"/>
    <property type="match status" value="1"/>
</dbReference>
<dbReference type="GO" id="GO:0016853">
    <property type="term" value="F:isomerase activity"/>
    <property type="evidence" value="ECO:0007669"/>
    <property type="project" value="UniProtKB-KW"/>
</dbReference>
<reference evidence="1 2" key="1">
    <citation type="submission" date="2021-03" db="EMBL/GenBank/DDBJ databases">
        <title>Whole genome sequence of Metabacillus bambusae BG109.</title>
        <authorList>
            <person name="Jeong J.W."/>
        </authorList>
    </citation>
    <scope>NUCLEOTIDE SEQUENCE [LARGE SCALE GENOMIC DNA]</scope>
    <source>
        <strain evidence="1 2">BG109</strain>
    </source>
</reference>
<protein>
    <submittedName>
        <fullName evidence="1">Sugar phosphate isomerase/epimerase</fullName>
    </submittedName>
</protein>
<dbReference type="EMBL" id="JAGDEL010000003">
    <property type="protein sequence ID" value="MBO1511280.1"/>
    <property type="molecule type" value="Genomic_DNA"/>
</dbReference>
<name>A0ABS3MZE7_9BACI</name>
<dbReference type="Gene3D" id="3.20.20.150">
    <property type="entry name" value="Divalent-metal-dependent TIM barrel enzymes"/>
    <property type="match status" value="1"/>
</dbReference>
<comment type="caution">
    <text evidence="1">The sequence shown here is derived from an EMBL/GenBank/DDBJ whole genome shotgun (WGS) entry which is preliminary data.</text>
</comment>
<gene>
    <name evidence="1" type="ORF">I7822_06290</name>
</gene>
<evidence type="ECO:0000313" key="2">
    <source>
        <dbReference type="Proteomes" id="UP000663981"/>
    </source>
</evidence>
<accession>A0ABS3MZE7</accession>
<dbReference type="Proteomes" id="UP000663981">
    <property type="component" value="Unassembled WGS sequence"/>
</dbReference>
<sequence>MERALGFSPLLINSHSAKDDMFYDDQLHFFESAVKIEKEANVTIVHETHRGRSMFTPWNTARLLNDINDLKINADFSHWCSVCESLLEDQSENLEIVIKRAYQIHLRVGYPGGPQVPDPRAPEYINELITHENWWKQIYLKRKEDGHSFLTVVPEFGPPPFYMHTLPYTNQPLSDLWTINLWMASRFKEEIEKLSAKAINQVKCNCVYRYSQNI</sequence>
<keyword evidence="1" id="KW-0413">Isomerase</keyword>
<evidence type="ECO:0000313" key="1">
    <source>
        <dbReference type="EMBL" id="MBO1511280.1"/>
    </source>
</evidence>
<dbReference type="RefSeq" id="WP_207976117.1">
    <property type="nucleotide sequence ID" value="NZ_JAGDEL010000003.1"/>
</dbReference>
<dbReference type="InterPro" id="IPR036237">
    <property type="entry name" value="Xyl_isomerase-like_sf"/>
</dbReference>
<keyword evidence="2" id="KW-1185">Reference proteome</keyword>
<organism evidence="1 2">
    <name type="scientific">Metabacillus bambusae</name>
    <dbReference type="NCBI Taxonomy" id="2795218"/>
    <lineage>
        <taxon>Bacteria</taxon>
        <taxon>Bacillati</taxon>
        <taxon>Bacillota</taxon>
        <taxon>Bacilli</taxon>
        <taxon>Bacillales</taxon>
        <taxon>Bacillaceae</taxon>
        <taxon>Metabacillus</taxon>
    </lineage>
</organism>
<proteinExistence type="predicted"/>